<dbReference type="PROSITE" id="PS50181">
    <property type="entry name" value="FBOX"/>
    <property type="match status" value="1"/>
</dbReference>
<evidence type="ECO:0000259" key="1">
    <source>
        <dbReference type="PROSITE" id="PS50181"/>
    </source>
</evidence>
<proteinExistence type="predicted"/>
<dbReference type="InterPro" id="IPR036047">
    <property type="entry name" value="F-box-like_dom_sf"/>
</dbReference>
<reference evidence="2" key="2">
    <citation type="submission" date="2021-01" db="UniProtKB">
        <authorList>
            <consortium name="EnsemblPlants"/>
        </authorList>
    </citation>
    <scope>IDENTIFICATION</scope>
</reference>
<dbReference type="Gramene" id="QL08p020102:mrna">
    <property type="protein sequence ID" value="QL08p020102:mrna"/>
    <property type="gene ID" value="QL08p020102"/>
</dbReference>
<dbReference type="SMART" id="SM00256">
    <property type="entry name" value="FBOX"/>
    <property type="match status" value="1"/>
</dbReference>
<dbReference type="Gene3D" id="1.20.1280.50">
    <property type="match status" value="1"/>
</dbReference>
<dbReference type="InParanoid" id="A0A7N2R8X0"/>
<evidence type="ECO:0000313" key="3">
    <source>
        <dbReference type="Proteomes" id="UP000594261"/>
    </source>
</evidence>
<name>A0A7N2R8X0_QUELO</name>
<dbReference type="Pfam" id="PF00646">
    <property type="entry name" value="F-box"/>
    <property type="match status" value="1"/>
</dbReference>
<dbReference type="InterPro" id="IPR001810">
    <property type="entry name" value="F-box_dom"/>
</dbReference>
<keyword evidence="3" id="KW-1185">Reference proteome</keyword>
<dbReference type="Proteomes" id="UP000594261">
    <property type="component" value="Chromosome 8"/>
</dbReference>
<organism evidence="2 3">
    <name type="scientific">Quercus lobata</name>
    <name type="common">Valley oak</name>
    <dbReference type="NCBI Taxonomy" id="97700"/>
    <lineage>
        <taxon>Eukaryota</taxon>
        <taxon>Viridiplantae</taxon>
        <taxon>Streptophyta</taxon>
        <taxon>Embryophyta</taxon>
        <taxon>Tracheophyta</taxon>
        <taxon>Spermatophyta</taxon>
        <taxon>Magnoliopsida</taxon>
        <taxon>eudicotyledons</taxon>
        <taxon>Gunneridae</taxon>
        <taxon>Pentapetalae</taxon>
        <taxon>rosids</taxon>
        <taxon>fabids</taxon>
        <taxon>Fagales</taxon>
        <taxon>Fagaceae</taxon>
        <taxon>Quercus</taxon>
    </lineage>
</organism>
<dbReference type="InterPro" id="IPR050796">
    <property type="entry name" value="SCF_F-box_component"/>
</dbReference>
<reference evidence="2 3" key="1">
    <citation type="journal article" date="2016" name="G3 (Bethesda)">
        <title>First Draft Assembly and Annotation of the Genome of a California Endemic Oak Quercus lobata Nee (Fagaceae).</title>
        <authorList>
            <person name="Sork V.L."/>
            <person name="Fitz-Gibbon S.T."/>
            <person name="Puiu D."/>
            <person name="Crepeau M."/>
            <person name="Gugger P.F."/>
            <person name="Sherman R."/>
            <person name="Stevens K."/>
            <person name="Langley C.H."/>
            <person name="Pellegrini M."/>
            <person name="Salzberg S.L."/>
        </authorList>
    </citation>
    <scope>NUCLEOTIDE SEQUENCE [LARGE SCALE GENOMIC DNA]</scope>
    <source>
        <strain evidence="2 3">cv. SW786</strain>
    </source>
</reference>
<sequence length="222" mass="24994">MSDNLPKFSKSLFTQQQQEESMWDSLPLEILLDIIIRLPIKSIITCISVCKTWKSLIQNPSFISDHLRHSTTKYDHHLLLFRLCSKKVVLGTGRPVCFKDEKEFCALHWDNQDFNEYTRLVSRGDGEQLEISFLEMLASDVAVNLNMRGAFMEDIIMSNVDSTTIVTIKRSGSGLWSIHVSQEPVKPDKLASGVGKGTILSLSTGTGNHILLLATPRDKRST</sequence>
<dbReference type="CDD" id="cd22157">
    <property type="entry name" value="F-box_AtFBW1-like"/>
    <property type="match status" value="1"/>
</dbReference>
<dbReference type="SUPFAM" id="SSF81383">
    <property type="entry name" value="F-box domain"/>
    <property type="match status" value="1"/>
</dbReference>
<evidence type="ECO:0000313" key="2">
    <source>
        <dbReference type="EnsemblPlants" id="QL08p020102:mrna"/>
    </source>
</evidence>
<dbReference type="EMBL" id="LRBV02000008">
    <property type="status" value="NOT_ANNOTATED_CDS"/>
    <property type="molecule type" value="Genomic_DNA"/>
</dbReference>
<protein>
    <recommendedName>
        <fullName evidence="1">F-box domain-containing protein</fullName>
    </recommendedName>
</protein>
<dbReference type="EnsemblPlants" id="QL08p020102:mrna">
    <property type="protein sequence ID" value="QL08p020102:mrna"/>
    <property type="gene ID" value="QL08p020102"/>
</dbReference>
<feature type="domain" description="F-box" evidence="1">
    <location>
        <begin position="20"/>
        <end position="66"/>
    </location>
</feature>
<accession>A0A7N2R8X0</accession>
<dbReference type="AlphaFoldDB" id="A0A7N2R8X0"/>
<dbReference type="PANTHER" id="PTHR31672:SF13">
    <property type="entry name" value="F-BOX PROTEIN CPR30-LIKE"/>
    <property type="match status" value="1"/>
</dbReference>
<dbReference type="PANTHER" id="PTHR31672">
    <property type="entry name" value="BNACNNG10540D PROTEIN"/>
    <property type="match status" value="1"/>
</dbReference>